<sequence>MKSSNMQKMRNLGKKLDFFSSPVELMINKKRSHQSLFGAFMTILMFTCVLTYIINKFVQLGQRKEFQTLYSEVYYEEIPVFSLQSKNFTLQFAFQTENQTNYIDESVYQVNAVMVNRAQVIVDNKTSLQFARKNIPLSKCAKIGIPFEEIEEQLGNVDSTNTYCIDWNSVSELNLIGTPEQENYTYIYISFQQCVNVSENINSPICKSKEEIQQQLHRNYIQFQMSSYNIDLRNYLKPNVPKVEDIQTTISSQVMKDITLFMQPITTLTEEGLLDELVRKDSTIRYLKSQEVIDFNSDEALASVLIRLANTENISYRIYPKLQDILAQAGGLWEILMLVFTIMAKPFQSLSYKLKVINNLFNFEGQKQQNATDTDDDGKQILKRLTVVQESVQTHENDAAIMLNQQKVKTSVRFPRGRLKNKSQKTENGNSAQTEKSSQLVTNSPENDKLIHKGIRIALRKLFNIATLKLRFNLFDYLKYLKWGRKEGKFKQLQYSINKLEKCLDILFIIDKLQEIDKLKMILLTKQQMQLFDFLPKPLICLDPNNLQQNESSMYSSLLKPHKSQKEKAHEAQQVLDELLENMDDPITTKLISLMDPNIFKLLQIQLDLKKRQLSKVITPDFIES</sequence>
<comment type="caution">
    <text evidence="3">The sequence shown here is derived from an EMBL/GenBank/DDBJ whole genome shotgun (WGS) entry which is preliminary data.</text>
</comment>
<dbReference type="EMBL" id="CAJJDN010000029">
    <property type="protein sequence ID" value="CAD8072530.1"/>
    <property type="molecule type" value="Genomic_DNA"/>
</dbReference>
<keyword evidence="2" id="KW-1133">Transmembrane helix</keyword>
<dbReference type="GO" id="GO:0005634">
    <property type="term" value="C:nucleus"/>
    <property type="evidence" value="ECO:0007669"/>
    <property type="project" value="TreeGrafter"/>
</dbReference>
<evidence type="ECO:0000313" key="4">
    <source>
        <dbReference type="Proteomes" id="UP000692954"/>
    </source>
</evidence>
<gene>
    <name evidence="3" type="ORF">PSON_ATCC_30995.1.T0290211</name>
</gene>
<accession>A0A8S1LWV6</accession>
<evidence type="ECO:0000256" key="1">
    <source>
        <dbReference type="SAM" id="MobiDB-lite"/>
    </source>
</evidence>
<dbReference type="OrthoDB" id="291316at2759"/>
<dbReference type="AlphaFoldDB" id="A0A8S1LWV6"/>
<keyword evidence="4" id="KW-1185">Reference proteome</keyword>
<dbReference type="PANTHER" id="PTHR31398">
    <property type="entry name" value="MEIOTIC NUCLEAR DIVISION PROTEIN 1 HOMOLOG"/>
    <property type="match status" value="1"/>
</dbReference>
<reference evidence="3" key="1">
    <citation type="submission" date="2021-01" db="EMBL/GenBank/DDBJ databases">
        <authorList>
            <consortium name="Genoscope - CEA"/>
            <person name="William W."/>
        </authorList>
    </citation>
    <scope>NUCLEOTIDE SEQUENCE</scope>
</reference>
<proteinExistence type="predicted"/>
<feature type="transmembrane region" description="Helical" evidence="2">
    <location>
        <begin position="36"/>
        <end position="54"/>
    </location>
</feature>
<organism evidence="3 4">
    <name type="scientific">Paramecium sonneborni</name>
    <dbReference type="NCBI Taxonomy" id="65129"/>
    <lineage>
        <taxon>Eukaryota</taxon>
        <taxon>Sar</taxon>
        <taxon>Alveolata</taxon>
        <taxon>Ciliophora</taxon>
        <taxon>Intramacronucleata</taxon>
        <taxon>Oligohymenophorea</taxon>
        <taxon>Peniculida</taxon>
        <taxon>Parameciidae</taxon>
        <taxon>Paramecium</taxon>
    </lineage>
</organism>
<dbReference type="PANTHER" id="PTHR31398:SF0">
    <property type="entry name" value="MEIOTIC NUCLEAR DIVISION PROTEIN 1 HOMOLOG"/>
    <property type="match status" value="1"/>
</dbReference>
<dbReference type="Proteomes" id="UP000692954">
    <property type="component" value="Unassembled WGS sequence"/>
</dbReference>
<feature type="region of interest" description="Disordered" evidence="1">
    <location>
        <begin position="414"/>
        <end position="443"/>
    </location>
</feature>
<evidence type="ECO:0008006" key="5">
    <source>
        <dbReference type="Google" id="ProtNLM"/>
    </source>
</evidence>
<protein>
    <recommendedName>
        <fullName evidence="5">Transmembrane protein</fullName>
    </recommendedName>
</protein>
<keyword evidence="2" id="KW-0472">Membrane</keyword>
<feature type="compositionally biased region" description="Polar residues" evidence="1">
    <location>
        <begin position="426"/>
        <end position="443"/>
    </location>
</feature>
<keyword evidence="2" id="KW-0812">Transmembrane</keyword>
<evidence type="ECO:0000256" key="2">
    <source>
        <dbReference type="SAM" id="Phobius"/>
    </source>
</evidence>
<evidence type="ECO:0000313" key="3">
    <source>
        <dbReference type="EMBL" id="CAD8072530.1"/>
    </source>
</evidence>
<name>A0A8S1LWV6_9CILI</name>
<dbReference type="GO" id="GO:0007131">
    <property type="term" value="P:reciprocal meiotic recombination"/>
    <property type="evidence" value="ECO:0007669"/>
    <property type="project" value="TreeGrafter"/>
</dbReference>